<organism evidence="1 2">
    <name type="scientific">Rosenbergiella australiborealis</name>
    <dbReference type="NCBI Taxonomy" id="1544696"/>
    <lineage>
        <taxon>Bacteria</taxon>
        <taxon>Pseudomonadati</taxon>
        <taxon>Pseudomonadota</taxon>
        <taxon>Gammaproteobacteria</taxon>
        <taxon>Enterobacterales</taxon>
        <taxon>Erwiniaceae</taxon>
        <taxon>Rosenbergiella</taxon>
    </lineage>
</organism>
<name>A0ABS5T4S7_9GAMM</name>
<evidence type="ECO:0000313" key="2">
    <source>
        <dbReference type="Proteomes" id="UP000786875"/>
    </source>
</evidence>
<proteinExistence type="predicted"/>
<dbReference type="RefSeq" id="WP_214212302.1">
    <property type="nucleotide sequence ID" value="NZ_JABBFO010000002.1"/>
</dbReference>
<dbReference type="EMBL" id="JABBFO010000002">
    <property type="protein sequence ID" value="MBT0726480.1"/>
    <property type="molecule type" value="Genomic_DNA"/>
</dbReference>
<dbReference type="Proteomes" id="UP000786875">
    <property type="component" value="Unassembled WGS sequence"/>
</dbReference>
<protein>
    <submittedName>
        <fullName evidence="1">Uncharacterized protein</fullName>
    </submittedName>
</protein>
<comment type="caution">
    <text evidence="1">The sequence shown here is derived from an EMBL/GenBank/DDBJ whole genome shotgun (WGS) entry which is preliminary data.</text>
</comment>
<accession>A0ABS5T4S7</accession>
<evidence type="ECO:0000313" key="1">
    <source>
        <dbReference type="EMBL" id="MBT0726480.1"/>
    </source>
</evidence>
<reference evidence="1 2" key="1">
    <citation type="submission" date="2020-04" db="EMBL/GenBank/DDBJ databases">
        <title>Genome sequencing of Rosenbergiella species.</title>
        <authorList>
            <person name="Alvarez-Perez S."/>
            <person name="Lievens B."/>
        </authorList>
    </citation>
    <scope>NUCLEOTIDE SEQUENCE [LARGE SCALE GENOMIC DNA]</scope>
    <source>
        <strain evidence="1 2">CdVSA20.1</strain>
    </source>
</reference>
<keyword evidence="2" id="KW-1185">Reference proteome</keyword>
<gene>
    <name evidence="1" type="ORF">HGT73_03630</name>
</gene>
<sequence>MMTEFLRLANDETLSLLRETHWYHQGQPSVKEWQIVDGHGHVTGAVTLQDRMNLRRSYSGDYRLTQRNCEGEIVVDRLINLV</sequence>